<evidence type="ECO:0000256" key="1">
    <source>
        <dbReference type="ARBA" id="ARBA00006620"/>
    </source>
</evidence>
<dbReference type="Pfam" id="PF07927">
    <property type="entry name" value="HicA_toxin"/>
    <property type="match status" value="1"/>
</dbReference>
<dbReference type="SUPFAM" id="SSF54786">
    <property type="entry name" value="YcfA/nrd intein domain"/>
    <property type="match status" value="1"/>
</dbReference>
<evidence type="ECO:0000313" key="9">
    <source>
        <dbReference type="Proteomes" id="UP000286734"/>
    </source>
</evidence>
<keyword evidence="6" id="KW-0694">RNA-binding</keyword>
<comment type="caution">
    <text evidence="8">The sequence shown here is derived from an EMBL/GenBank/DDBJ whole genome shotgun (WGS) entry which is preliminary data.</text>
</comment>
<comment type="similarity">
    <text evidence="1">Belongs to the HicA mRNA interferase family.</text>
</comment>
<dbReference type="Gene3D" id="3.30.920.30">
    <property type="entry name" value="Hypothetical protein"/>
    <property type="match status" value="1"/>
</dbReference>
<keyword evidence="2" id="KW-1277">Toxin-antitoxin system</keyword>
<keyword evidence="5" id="KW-0378">Hydrolase</keyword>
<evidence type="ECO:0000256" key="3">
    <source>
        <dbReference type="ARBA" id="ARBA00022722"/>
    </source>
</evidence>
<name>A0A430REU7_THESC</name>
<dbReference type="GO" id="GO:0004519">
    <property type="term" value="F:endonuclease activity"/>
    <property type="evidence" value="ECO:0007669"/>
    <property type="project" value="UniProtKB-KW"/>
</dbReference>
<evidence type="ECO:0000256" key="6">
    <source>
        <dbReference type="ARBA" id="ARBA00022884"/>
    </source>
</evidence>
<dbReference type="EMBL" id="PELP01000089">
    <property type="protein sequence ID" value="RTH06042.1"/>
    <property type="molecule type" value="Genomic_DNA"/>
</dbReference>
<proteinExistence type="inferred from homology"/>
<organism evidence="8 9">
    <name type="scientific">Thermus scotoductus</name>
    <dbReference type="NCBI Taxonomy" id="37636"/>
    <lineage>
        <taxon>Bacteria</taxon>
        <taxon>Thermotogati</taxon>
        <taxon>Deinococcota</taxon>
        <taxon>Deinococci</taxon>
        <taxon>Thermales</taxon>
        <taxon>Thermaceae</taxon>
        <taxon>Thermus</taxon>
    </lineage>
</organism>
<evidence type="ECO:0000256" key="5">
    <source>
        <dbReference type="ARBA" id="ARBA00022801"/>
    </source>
</evidence>
<evidence type="ECO:0000256" key="7">
    <source>
        <dbReference type="ARBA" id="ARBA00023016"/>
    </source>
</evidence>
<dbReference type="RefSeq" id="WP_038029173.1">
    <property type="nucleotide sequence ID" value="NZ_PELP01000089.1"/>
</dbReference>
<dbReference type="AlphaFoldDB" id="A0A430REU7"/>
<keyword evidence="4" id="KW-0255">Endonuclease</keyword>
<dbReference type="InterPro" id="IPR038570">
    <property type="entry name" value="HicA_sf"/>
</dbReference>
<keyword evidence="7" id="KW-0346">Stress response</keyword>
<dbReference type="GO" id="GO:0016787">
    <property type="term" value="F:hydrolase activity"/>
    <property type="evidence" value="ECO:0007669"/>
    <property type="project" value="UniProtKB-KW"/>
</dbReference>
<keyword evidence="3" id="KW-0540">Nuclease</keyword>
<dbReference type="InterPro" id="IPR012933">
    <property type="entry name" value="HicA_mRNA_interferase"/>
</dbReference>
<accession>A0A430REU7</accession>
<protein>
    <submittedName>
        <fullName evidence="8">Type II toxin-antitoxin system HicA family toxin</fullName>
    </submittedName>
</protein>
<evidence type="ECO:0000256" key="2">
    <source>
        <dbReference type="ARBA" id="ARBA00022649"/>
    </source>
</evidence>
<gene>
    <name evidence="8" type="ORF">CSW47_04065</name>
</gene>
<evidence type="ECO:0000313" key="8">
    <source>
        <dbReference type="EMBL" id="RTH06042.1"/>
    </source>
</evidence>
<sequence length="79" mass="9096">MPPRYRELRRWLRQAGFEPQSERGKGDHEVWKHPDGRLVVLDPGEDPPPIGTFKKILRDAGLPEAPFRERGKAGKRKKG</sequence>
<dbReference type="GO" id="GO:0003729">
    <property type="term" value="F:mRNA binding"/>
    <property type="evidence" value="ECO:0007669"/>
    <property type="project" value="InterPro"/>
</dbReference>
<dbReference type="Proteomes" id="UP000286734">
    <property type="component" value="Unassembled WGS sequence"/>
</dbReference>
<evidence type="ECO:0000256" key="4">
    <source>
        <dbReference type="ARBA" id="ARBA00022759"/>
    </source>
</evidence>
<reference evidence="8 9" key="1">
    <citation type="journal article" date="2019" name="Extremophiles">
        <title>Biogeography of thermophiles and predominance of Thermus scotoductus in domestic water heaters.</title>
        <authorList>
            <person name="Wilpiszeski R.L."/>
            <person name="Zhang Z."/>
            <person name="House C.H."/>
        </authorList>
    </citation>
    <scope>NUCLEOTIDE SEQUENCE [LARGE SCALE GENOMIC DNA]</scope>
    <source>
        <strain evidence="8 9">34_S34</strain>
    </source>
</reference>